<dbReference type="EMBL" id="JAGMVJ010000007">
    <property type="protein sequence ID" value="KAH7088778.1"/>
    <property type="molecule type" value="Genomic_DNA"/>
</dbReference>
<proteinExistence type="predicted"/>
<gene>
    <name evidence="2" type="ORF">FB567DRAFT_619591</name>
</gene>
<accession>A0A8K0VZT5</accession>
<protein>
    <submittedName>
        <fullName evidence="2">Uncharacterized protein</fullName>
    </submittedName>
</protein>
<name>A0A8K0VZT5_9PLEO</name>
<comment type="caution">
    <text evidence="2">The sequence shown here is derived from an EMBL/GenBank/DDBJ whole genome shotgun (WGS) entry which is preliminary data.</text>
</comment>
<evidence type="ECO:0000313" key="2">
    <source>
        <dbReference type="EMBL" id="KAH7088778.1"/>
    </source>
</evidence>
<dbReference type="AlphaFoldDB" id="A0A8K0VZT5"/>
<dbReference type="OrthoDB" id="3669106at2759"/>
<evidence type="ECO:0000313" key="3">
    <source>
        <dbReference type="Proteomes" id="UP000813461"/>
    </source>
</evidence>
<dbReference type="Proteomes" id="UP000813461">
    <property type="component" value="Unassembled WGS sequence"/>
</dbReference>
<sequence length="242" mass="27217">MARKIKQVDLRPKAVRKNWSTIEDPILAHEADLAHNANNIDHGFGTDRPAFETPIHDPAPFPDIPKLDNVTEERTYVASIEEKLSVAQAFIRKETELSVDPTRNPYKDPVAVELAKGPIMFTFRTQEVIRDLVTLRVKLYKLAEDQEKNEAELQVVMVQYLWAWKELRGVLVWLMPGPTEGERERRAEVVMANVLGANIVDEENESKVEEVEVPNEAHKVGTGEVSANGGGLEGEVSLENMV</sequence>
<reference evidence="2" key="1">
    <citation type="journal article" date="2021" name="Nat. Commun.">
        <title>Genetic determinants of endophytism in the Arabidopsis root mycobiome.</title>
        <authorList>
            <person name="Mesny F."/>
            <person name="Miyauchi S."/>
            <person name="Thiergart T."/>
            <person name="Pickel B."/>
            <person name="Atanasova L."/>
            <person name="Karlsson M."/>
            <person name="Huettel B."/>
            <person name="Barry K.W."/>
            <person name="Haridas S."/>
            <person name="Chen C."/>
            <person name="Bauer D."/>
            <person name="Andreopoulos W."/>
            <person name="Pangilinan J."/>
            <person name="LaButti K."/>
            <person name="Riley R."/>
            <person name="Lipzen A."/>
            <person name="Clum A."/>
            <person name="Drula E."/>
            <person name="Henrissat B."/>
            <person name="Kohler A."/>
            <person name="Grigoriev I.V."/>
            <person name="Martin F.M."/>
            <person name="Hacquard S."/>
        </authorList>
    </citation>
    <scope>NUCLEOTIDE SEQUENCE</scope>
    <source>
        <strain evidence="2">MPI-SDFR-AT-0120</strain>
    </source>
</reference>
<organism evidence="2 3">
    <name type="scientific">Paraphoma chrysanthemicola</name>
    <dbReference type="NCBI Taxonomy" id="798071"/>
    <lineage>
        <taxon>Eukaryota</taxon>
        <taxon>Fungi</taxon>
        <taxon>Dikarya</taxon>
        <taxon>Ascomycota</taxon>
        <taxon>Pezizomycotina</taxon>
        <taxon>Dothideomycetes</taxon>
        <taxon>Pleosporomycetidae</taxon>
        <taxon>Pleosporales</taxon>
        <taxon>Pleosporineae</taxon>
        <taxon>Phaeosphaeriaceae</taxon>
        <taxon>Paraphoma</taxon>
    </lineage>
</organism>
<keyword evidence="3" id="KW-1185">Reference proteome</keyword>
<feature type="region of interest" description="Disordered" evidence="1">
    <location>
        <begin position="40"/>
        <end position="64"/>
    </location>
</feature>
<evidence type="ECO:0000256" key="1">
    <source>
        <dbReference type="SAM" id="MobiDB-lite"/>
    </source>
</evidence>